<gene>
    <name evidence="9" type="ORF">GCM10017161_10480</name>
</gene>
<dbReference type="Proteomes" id="UP000623842">
    <property type="component" value="Unassembled WGS sequence"/>
</dbReference>
<organism evidence="9 10">
    <name type="scientific">Thalassotalea marina</name>
    <dbReference type="NCBI Taxonomy" id="1673741"/>
    <lineage>
        <taxon>Bacteria</taxon>
        <taxon>Pseudomonadati</taxon>
        <taxon>Pseudomonadota</taxon>
        <taxon>Gammaproteobacteria</taxon>
        <taxon>Alteromonadales</taxon>
        <taxon>Colwelliaceae</taxon>
        <taxon>Thalassotalea</taxon>
    </lineage>
</organism>
<evidence type="ECO:0000256" key="5">
    <source>
        <dbReference type="ARBA" id="ARBA00023136"/>
    </source>
</evidence>
<dbReference type="PANTHER" id="PTHR30572">
    <property type="entry name" value="MEMBRANE COMPONENT OF TRANSPORTER-RELATED"/>
    <property type="match status" value="1"/>
</dbReference>
<dbReference type="InterPro" id="IPR050250">
    <property type="entry name" value="Macrolide_Exporter_MacB"/>
</dbReference>
<feature type="transmembrane region" description="Helical" evidence="7">
    <location>
        <begin position="281"/>
        <end position="304"/>
    </location>
</feature>
<keyword evidence="10" id="KW-1185">Reference proteome</keyword>
<feature type="transmembrane region" description="Helical" evidence="7">
    <location>
        <begin position="380"/>
        <end position="400"/>
    </location>
</feature>
<comment type="subcellular location">
    <subcellularLocation>
        <location evidence="1">Cell membrane</location>
        <topology evidence="1">Multi-pass membrane protein</topology>
    </subcellularLocation>
</comment>
<dbReference type="InterPro" id="IPR003838">
    <property type="entry name" value="ABC3_permease_C"/>
</dbReference>
<dbReference type="EMBL" id="BNCK01000002">
    <property type="protein sequence ID" value="GHF84900.1"/>
    <property type="molecule type" value="Genomic_DNA"/>
</dbReference>
<feature type="domain" description="ABC3 transporter permease C-terminal" evidence="8">
    <location>
        <begin position="671"/>
        <end position="778"/>
    </location>
</feature>
<feature type="transmembrane region" description="Helical" evidence="7">
    <location>
        <begin position="29"/>
        <end position="47"/>
    </location>
</feature>
<dbReference type="GO" id="GO:0005886">
    <property type="term" value="C:plasma membrane"/>
    <property type="evidence" value="ECO:0007669"/>
    <property type="project" value="UniProtKB-SubCell"/>
</dbReference>
<keyword evidence="5 7" id="KW-0472">Membrane</keyword>
<feature type="transmembrane region" description="Helical" evidence="7">
    <location>
        <begin position="721"/>
        <end position="738"/>
    </location>
</feature>
<accession>A0A919BEX3</accession>
<evidence type="ECO:0000256" key="2">
    <source>
        <dbReference type="ARBA" id="ARBA00022475"/>
    </source>
</evidence>
<dbReference type="GO" id="GO:0022857">
    <property type="term" value="F:transmembrane transporter activity"/>
    <property type="evidence" value="ECO:0007669"/>
    <property type="project" value="TreeGrafter"/>
</dbReference>
<evidence type="ECO:0000259" key="8">
    <source>
        <dbReference type="Pfam" id="PF02687"/>
    </source>
</evidence>
<dbReference type="AlphaFoldDB" id="A0A919BEX3"/>
<evidence type="ECO:0000256" key="3">
    <source>
        <dbReference type="ARBA" id="ARBA00022692"/>
    </source>
</evidence>
<evidence type="ECO:0000313" key="9">
    <source>
        <dbReference type="EMBL" id="GHF84900.1"/>
    </source>
</evidence>
<proteinExistence type="inferred from homology"/>
<reference evidence="9" key="1">
    <citation type="journal article" date="2014" name="Int. J. Syst. Evol. Microbiol.">
        <title>Complete genome sequence of Corynebacterium casei LMG S-19264T (=DSM 44701T), isolated from a smear-ripened cheese.</title>
        <authorList>
            <consortium name="US DOE Joint Genome Institute (JGI-PGF)"/>
            <person name="Walter F."/>
            <person name="Albersmeier A."/>
            <person name="Kalinowski J."/>
            <person name="Ruckert C."/>
        </authorList>
    </citation>
    <scope>NUCLEOTIDE SEQUENCE</scope>
    <source>
        <strain evidence="9">KCTC 42731</strain>
    </source>
</reference>
<dbReference type="PANTHER" id="PTHR30572:SF4">
    <property type="entry name" value="ABC TRANSPORTER PERMEASE YTRF"/>
    <property type="match status" value="1"/>
</dbReference>
<dbReference type="Pfam" id="PF02687">
    <property type="entry name" value="FtsX"/>
    <property type="match status" value="1"/>
</dbReference>
<evidence type="ECO:0000313" key="10">
    <source>
        <dbReference type="Proteomes" id="UP000623842"/>
    </source>
</evidence>
<comment type="caution">
    <text evidence="9">The sequence shown here is derived from an EMBL/GenBank/DDBJ whole genome shotgun (WGS) entry which is preliminary data.</text>
</comment>
<feature type="transmembrane region" description="Helical" evidence="7">
    <location>
        <begin position="334"/>
        <end position="359"/>
    </location>
</feature>
<feature type="transmembrane region" description="Helical" evidence="7">
    <location>
        <begin position="429"/>
        <end position="448"/>
    </location>
</feature>
<name>A0A919BEX3_9GAMM</name>
<evidence type="ECO:0000256" key="1">
    <source>
        <dbReference type="ARBA" id="ARBA00004651"/>
    </source>
</evidence>
<feature type="transmembrane region" description="Helical" evidence="7">
    <location>
        <begin position="750"/>
        <end position="772"/>
    </location>
</feature>
<evidence type="ECO:0000256" key="7">
    <source>
        <dbReference type="SAM" id="Phobius"/>
    </source>
</evidence>
<keyword evidence="3 7" id="KW-0812">Transmembrane</keyword>
<feature type="transmembrane region" description="Helical" evidence="7">
    <location>
        <begin position="665"/>
        <end position="686"/>
    </location>
</feature>
<keyword evidence="2" id="KW-1003">Cell membrane</keyword>
<protein>
    <recommendedName>
        <fullName evidence="8">ABC3 transporter permease C-terminal domain-containing protein</fullName>
    </recommendedName>
</protein>
<keyword evidence="4 7" id="KW-1133">Transmembrane helix</keyword>
<sequence length="787" mass="87820">MGALSMITNNTLFSLQVEWRRWHGQYVKLFLLLMGFAISAALLTMAVRLGSMLFYENPNWTNTDKPLYTIGRLHEDMQLQTVSRQTLEQLKTLPMVDDVSWLSFKTFSFTFENQPINNLNAMVFSDNLQQHLGITLGPEQNRLGIWLTDRYWRMAFNADAGIVGKVMSYKRIAEGLPILGVLDQKFDQVGTKPLDFWISKDILPYNTPFGGGAMAEKFLLAAPLYYGIFSSSQRFNISDATKQLESLDLTVKGMNFGQISTPLTMFSGVVLDPKAQHNMTLLWGLLIGLIITLFVILTFTLFAISTSRTILFANEYNTLRLLGAESGHLLSSSVLFSIVKLVVIALLTWLCIYFISSMLEACQGYQQRFPATEFAIEAKNLIGALLAVSFTVILCALIPMTNLLKRSTFTRMTNQSKSFVQKIMSDSTLALQLCASLVAIYVLAFIGVKQWQQYYESEVDLTVSQLEVFTGNYPIAWQQVLEKIKQQDSSAVIVSRPFDSPFRVNLEDERIPDGAMVDSINASSNYFSLLKTKVVGQIPDNWQSGVVINQSLAKRLQPNGDINALIGTSISHGLPAKQHTIIAIAQDLPHLGRTNAVVPAMYFSLNEYEKETLNNFAVLTSEINYLEKNSDFVTWLKTQSPEFKASETQTLEQVLATAEQQSTDLLLAALIVTIVIVLGVFSGLWYQMLSQLRVDKQNISVLVAIGAPDSFVFLSRFKKILIIFVAALIVCLLATVLFEPANKTLSDIDPLALLVAMVSTLLVCLTAVLIPVKRLLAQPIQQALRDL</sequence>
<feature type="transmembrane region" description="Helical" evidence="7">
    <location>
        <begin position="698"/>
        <end position="714"/>
    </location>
</feature>
<evidence type="ECO:0000256" key="4">
    <source>
        <dbReference type="ARBA" id="ARBA00022989"/>
    </source>
</evidence>
<reference evidence="9" key="2">
    <citation type="submission" date="2020-09" db="EMBL/GenBank/DDBJ databases">
        <authorList>
            <person name="Sun Q."/>
            <person name="Kim S."/>
        </authorList>
    </citation>
    <scope>NUCLEOTIDE SEQUENCE</scope>
    <source>
        <strain evidence="9">KCTC 42731</strain>
    </source>
</reference>
<comment type="similarity">
    <text evidence="6">Belongs to the ABC-4 integral membrane protein family.</text>
</comment>
<evidence type="ECO:0000256" key="6">
    <source>
        <dbReference type="ARBA" id="ARBA00038076"/>
    </source>
</evidence>